<evidence type="ECO:0008006" key="3">
    <source>
        <dbReference type="Google" id="ProtNLM"/>
    </source>
</evidence>
<keyword evidence="2" id="KW-1185">Reference proteome</keyword>
<evidence type="ECO:0000313" key="1">
    <source>
        <dbReference type="EMBL" id="MBK3517385.1"/>
    </source>
</evidence>
<sequence>MKKIILPILLLMGVLVGCDQDVEGPLFDAEGVDYVAVGTTFVDGAYALNGDNEYSIMFPIHRTDKNAAGTVANLELTEGTGVFELETAQLSFTDGEGMAYAIVKPTDASLIDPATIYSFTLKVTGDNASPLYNTAEFSGQLELTLVSMGDGHFTSDFWPGDWPQEILKADGLDIYSLPGLYEEGSDILVIEDVTAGTVSIPNQKVWYHSAGYQVFVVGSGTVSTNGEGKKVFSMSLEHYIPDVHSWGAWPEVLVFP</sequence>
<organism evidence="1 2">
    <name type="scientific">Carboxylicivirga marina</name>
    <dbReference type="NCBI Taxonomy" id="2800988"/>
    <lineage>
        <taxon>Bacteria</taxon>
        <taxon>Pseudomonadati</taxon>
        <taxon>Bacteroidota</taxon>
        <taxon>Bacteroidia</taxon>
        <taxon>Marinilabiliales</taxon>
        <taxon>Marinilabiliaceae</taxon>
        <taxon>Carboxylicivirga</taxon>
    </lineage>
</organism>
<dbReference type="EMBL" id="JAENRR010000015">
    <property type="protein sequence ID" value="MBK3517385.1"/>
    <property type="molecule type" value="Genomic_DNA"/>
</dbReference>
<dbReference type="RefSeq" id="WP_200464614.1">
    <property type="nucleotide sequence ID" value="NZ_JAENRR010000015.1"/>
</dbReference>
<name>A0ABS1HID5_9BACT</name>
<evidence type="ECO:0000313" key="2">
    <source>
        <dbReference type="Proteomes" id="UP000605676"/>
    </source>
</evidence>
<dbReference type="PROSITE" id="PS51257">
    <property type="entry name" value="PROKAR_LIPOPROTEIN"/>
    <property type="match status" value="1"/>
</dbReference>
<proteinExistence type="predicted"/>
<accession>A0ABS1HID5</accession>
<protein>
    <recommendedName>
        <fullName evidence="3">DUF1735 domain-containing protein</fullName>
    </recommendedName>
</protein>
<comment type="caution">
    <text evidence="1">The sequence shown here is derived from an EMBL/GenBank/DDBJ whole genome shotgun (WGS) entry which is preliminary data.</text>
</comment>
<dbReference type="Proteomes" id="UP000605676">
    <property type="component" value="Unassembled WGS sequence"/>
</dbReference>
<gene>
    <name evidence="1" type="ORF">JIV24_08570</name>
</gene>
<reference evidence="1 2" key="1">
    <citation type="submission" date="2021-01" db="EMBL/GenBank/DDBJ databases">
        <title>Carboxyliciviraga sp.nov., isolated from coastal sediments.</title>
        <authorList>
            <person name="Lu D."/>
            <person name="Zhang T."/>
        </authorList>
    </citation>
    <scope>NUCLEOTIDE SEQUENCE [LARGE SCALE GENOMIC DNA]</scope>
    <source>
        <strain evidence="1 2">N1Y132</strain>
    </source>
</reference>